<evidence type="ECO:0000259" key="1">
    <source>
        <dbReference type="PROSITE" id="PS51186"/>
    </source>
</evidence>
<dbReference type="InterPro" id="IPR000182">
    <property type="entry name" value="GNAT_dom"/>
</dbReference>
<dbReference type="SUPFAM" id="SSF55729">
    <property type="entry name" value="Acyl-CoA N-acyltransferases (Nat)"/>
    <property type="match status" value="1"/>
</dbReference>
<protein>
    <submittedName>
        <fullName evidence="2">GNAT family N-acetyltransferase</fullName>
        <ecNumber evidence="2">2.3.1.-</ecNumber>
    </submittedName>
</protein>
<dbReference type="PANTHER" id="PTHR37817">
    <property type="entry name" value="N-ACETYLTRANSFERASE EIS"/>
    <property type="match status" value="1"/>
</dbReference>
<dbReference type="EC" id="2.3.1.-" evidence="2"/>
<name>A0ABY7WQP6_9LACO</name>
<dbReference type="Pfam" id="PF13530">
    <property type="entry name" value="SCP2_2"/>
    <property type="match status" value="1"/>
</dbReference>
<evidence type="ECO:0000313" key="3">
    <source>
        <dbReference type="Proteomes" id="UP001220377"/>
    </source>
</evidence>
<reference evidence="2 3" key="1">
    <citation type="submission" date="2023-02" db="EMBL/GenBank/DDBJ databases">
        <title>Genome sequence of Lacticaseibacillus sp. KACC 23028.</title>
        <authorList>
            <person name="Kim S."/>
            <person name="Heo J."/>
            <person name="Kwon S.-W."/>
        </authorList>
    </citation>
    <scope>NUCLEOTIDE SEQUENCE [LARGE SCALE GENOMIC DNA]</scope>
    <source>
        <strain evidence="2 3">KACC 23028</strain>
    </source>
</reference>
<dbReference type="InterPro" id="IPR036527">
    <property type="entry name" value="SCP2_sterol-bd_dom_sf"/>
</dbReference>
<dbReference type="RefSeq" id="WP_274260024.1">
    <property type="nucleotide sequence ID" value="NZ_CP117884.1"/>
</dbReference>
<dbReference type="Gene3D" id="3.40.630.30">
    <property type="match status" value="2"/>
</dbReference>
<proteinExistence type="predicted"/>
<accession>A0ABY7WQP6</accession>
<sequence length="391" mass="44413">MTSYRLSTTEDQEQFYNLYLYAFGNHDSAARRAFFKPRYEHALTYGIKDGDQLVSGLYSLPFRVNFHGQQYHMNGIGDVMSAPEFSGRGGASTLMRAALTDMYAAGVELSYLAPFSYEYYRRFGYEQVFEHTEYRIASRDLPRFRASDEGGSLVRGKLADLYQDLKPLNARSNRTQRGGVMRADWWWDYLCLKNNWDAAIYRDATGMPTGYVIYAREGTQLTVKEYVAETAIARQQLLGFIMKHGNTFAELVYEAPDTDFMQDYLPNPYVLQTTVQPYMMARIVHLERFMSKYPVSEDAHADLVFKLTDETVPANDGYWYLRVADGKLALTKTDETAAAAQLSIQQFSKLMMGAQSASELAARGQITATPAQAAELDSVRVKQSPSLVDYF</sequence>
<keyword evidence="3" id="KW-1185">Reference proteome</keyword>
<dbReference type="PROSITE" id="PS51186">
    <property type="entry name" value="GNAT"/>
    <property type="match status" value="1"/>
</dbReference>
<keyword evidence="2" id="KW-0808">Transferase</keyword>
<organism evidence="2 3">
    <name type="scientific">Lacticaseibacillus pabuli</name>
    <dbReference type="NCBI Taxonomy" id="3025672"/>
    <lineage>
        <taxon>Bacteria</taxon>
        <taxon>Bacillati</taxon>
        <taxon>Bacillota</taxon>
        <taxon>Bacilli</taxon>
        <taxon>Lactobacillales</taxon>
        <taxon>Lactobacillaceae</taxon>
        <taxon>Lacticaseibacillus</taxon>
    </lineage>
</organism>
<dbReference type="Gene3D" id="3.30.1050.10">
    <property type="entry name" value="SCP2 sterol-binding domain"/>
    <property type="match status" value="1"/>
</dbReference>
<evidence type="ECO:0000313" key="2">
    <source>
        <dbReference type="EMBL" id="WDF82517.1"/>
    </source>
</evidence>
<dbReference type="InterPro" id="IPR041380">
    <property type="entry name" value="Acetyltransf_17"/>
</dbReference>
<dbReference type="InterPro" id="IPR016181">
    <property type="entry name" value="Acyl_CoA_acyltransferase"/>
</dbReference>
<feature type="domain" description="N-acetyltransferase" evidence="1">
    <location>
        <begin position="2"/>
        <end position="142"/>
    </location>
</feature>
<dbReference type="InterPro" id="IPR025559">
    <property type="entry name" value="Eis_dom"/>
</dbReference>
<dbReference type="GO" id="GO:0016746">
    <property type="term" value="F:acyltransferase activity"/>
    <property type="evidence" value="ECO:0007669"/>
    <property type="project" value="UniProtKB-KW"/>
</dbReference>
<keyword evidence="2" id="KW-0012">Acyltransferase</keyword>
<dbReference type="EMBL" id="CP117884">
    <property type="protein sequence ID" value="WDF82517.1"/>
    <property type="molecule type" value="Genomic_DNA"/>
</dbReference>
<dbReference type="SUPFAM" id="SSF55718">
    <property type="entry name" value="SCP-like"/>
    <property type="match status" value="1"/>
</dbReference>
<dbReference type="InterPro" id="IPR051554">
    <property type="entry name" value="Acetyltransferase_Eis"/>
</dbReference>
<dbReference type="PANTHER" id="PTHR37817:SF1">
    <property type="entry name" value="N-ACETYLTRANSFERASE EIS"/>
    <property type="match status" value="1"/>
</dbReference>
<dbReference type="Proteomes" id="UP001220377">
    <property type="component" value="Chromosome"/>
</dbReference>
<dbReference type="Pfam" id="PF13527">
    <property type="entry name" value="Acetyltransf_9"/>
    <property type="match status" value="1"/>
</dbReference>
<gene>
    <name evidence="2" type="ORF">PQ472_11570</name>
</gene>
<dbReference type="Pfam" id="PF17668">
    <property type="entry name" value="Acetyltransf_17"/>
    <property type="match status" value="1"/>
</dbReference>